<dbReference type="PANTHER" id="PTHR21028:SF2">
    <property type="entry name" value="CYTH DOMAIN-CONTAINING PROTEIN"/>
    <property type="match status" value="1"/>
</dbReference>
<evidence type="ECO:0000259" key="1">
    <source>
        <dbReference type="PROSITE" id="PS51707"/>
    </source>
</evidence>
<comment type="caution">
    <text evidence="2">The sequence shown here is derived from an EMBL/GenBank/DDBJ whole genome shotgun (WGS) entry which is preliminary data.</text>
</comment>
<feature type="domain" description="CYTH" evidence="1">
    <location>
        <begin position="2"/>
        <end position="182"/>
    </location>
</feature>
<sequence length="185" mass="20593">MAVEAELKARVSDPETVRARLRERAEEQVQTYRDRYFDWPSGDLDGQGYEVRLRVVETATTSTSLLTFKEPPVHDSGSKPEHETTLADAEPVGALLVALGLVEHISFEKHCRNFRFTERGRDVLATLVHVPELDGTFIEVETIVPDETEVAVGLDAVRAVLDSLGITSDDLTAEKYTDAVAARRR</sequence>
<dbReference type="AlphaFoldDB" id="A0A2N3XYL3"/>
<dbReference type="InterPro" id="IPR023577">
    <property type="entry name" value="CYTH_domain"/>
</dbReference>
<dbReference type="InterPro" id="IPR033469">
    <property type="entry name" value="CYTH-like_dom_sf"/>
</dbReference>
<dbReference type="CDD" id="cd07890">
    <property type="entry name" value="CYTH-like_AC_IV-like"/>
    <property type="match status" value="1"/>
</dbReference>
<dbReference type="RefSeq" id="WP_010697135.1">
    <property type="nucleotide sequence ID" value="NZ_CP061007.1"/>
</dbReference>
<proteinExistence type="predicted"/>
<dbReference type="SUPFAM" id="SSF55154">
    <property type="entry name" value="CYTH-like phosphatases"/>
    <property type="match status" value="1"/>
</dbReference>
<dbReference type="Gene3D" id="2.40.320.10">
    <property type="entry name" value="Hypothetical Protein Pfu-838710-001"/>
    <property type="match status" value="1"/>
</dbReference>
<name>A0A2N3XYL3_SACSN</name>
<organism evidence="2 3">
    <name type="scientific">Saccharopolyspora spinosa</name>
    <dbReference type="NCBI Taxonomy" id="60894"/>
    <lineage>
        <taxon>Bacteria</taxon>
        <taxon>Bacillati</taxon>
        <taxon>Actinomycetota</taxon>
        <taxon>Actinomycetes</taxon>
        <taxon>Pseudonocardiales</taxon>
        <taxon>Pseudonocardiaceae</taxon>
        <taxon>Saccharopolyspora</taxon>
    </lineage>
</organism>
<dbReference type="Pfam" id="PF01928">
    <property type="entry name" value="CYTH"/>
    <property type="match status" value="1"/>
</dbReference>
<keyword evidence="3" id="KW-1185">Reference proteome</keyword>
<evidence type="ECO:0000313" key="3">
    <source>
        <dbReference type="Proteomes" id="UP000233786"/>
    </source>
</evidence>
<dbReference type="SMART" id="SM01118">
    <property type="entry name" value="CYTH"/>
    <property type="match status" value="1"/>
</dbReference>
<evidence type="ECO:0000313" key="2">
    <source>
        <dbReference type="EMBL" id="PKW15710.1"/>
    </source>
</evidence>
<accession>A0A2N3XYL3</accession>
<dbReference type="Proteomes" id="UP000233786">
    <property type="component" value="Unassembled WGS sequence"/>
</dbReference>
<dbReference type="STRING" id="994479.GCA_000194155_03759"/>
<gene>
    <name evidence="2" type="ORF">A8926_3458</name>
</gene>
<protein>
    <submittedName>
        <fullName evidence="2">Adenylate cyclase class 2</fullName>
    </submittedName>
</protein>
<dbReference type="PANTHER" id="PTHR21028">
    <property type="entry name" value="SI:CH211-156B7.4"/>
    <property type="match status" value="1"/>
</dbReference>
<dbReference type="OrthoDB" id="3474751at2"/>
<dbReference type="PROSITE" id="PS51707">
    <property type="entry name" value="CYTH"/>
    <property type="match status" value="1"/>
</dbReference>
<dbReference type="EMBL" id="PJNB01000001">
    <property type="protein sequence ID" value="PKW15710.1"/>
    <property type="molecule type" value="Genomic_DNA"/>
</dbReference>
<reference evidence="2" key="1">
    <citation type="submission" date="2017-12" db="EMBL/GenBank/DDBJ databases">
        <title>Sequencing the genomes of 1000 Actinobacteria strains.</title>
        <authorList>
            <person name="Klenk H.-P."/>
        </authorList>
    </citation>
    <scope>NUCLEOTIDE SEQUENCE [LARGE SCALE GENOMIC DNA]</scope>
    <source>
        <strain evidence="2">DSM 44228</strain>
    </source>
</reference>
<dbReference type="InterPro" id="IPR008173">
    <property type="entry name" value="Adenylyl_cyclase_CyaB"/>
</dbReference>